<evidence type="ECO:0000313" key="3">
    <source>
        <dbReference type="EMBL" id="ALA59183.1"/>
    </source>
</evidence>
<keyword evidence="2" id="KW-0812">Transmembrane</keyword>
<dbReference type="STRING" id="42253.NITMOv2_2774"/>
<dbReference type="PATRIC" id="fig|42253.5.peg.2741"/>
<evidence type="ECO:0000313" key="4">
    <source>
        <dbReference type="Proteomes" id="UP000069205"/>
    </source>
</evidence>
<dbReference type="AlphaFoldDB" id="A0A0K2GE09"/>
<name>A0A0K2GE09_NITMO</name>
<evidence type="ECO:0000256" key="2">
    <source>
        <dbReference type="SAM" id="Phobius"/>
    </source>
</evidence>
<dbReference type="EMBL" id="CP011801">
    <property type="protein sequence ID" value="ALA59183.1"/>
    <property type="molecule type" value="Genomic_DNA"/>
</dbReference>
<dbReference type="KEGG" id="nmv:NITMOv2_2774"/>
<evidence type="ECO:0000256" key="1">
    <source>
        <dbReference type="SAM" id="MobiDB-lite"/>
    </source>
</evidence>
<reference evidence="3 4" key="1">
    <citation type="journal article" date="2015" name="Proc. Natl. Acad. Sci. U.S.A.">
        <title>Expanded metabolic versatility of ubiquitous nitrite-oxidizing bacteria from the genus Nitrospira.</title>
        <authorList>
            <person name="Koch H."/>
            <person name="Lucker S."/>
            <person name="Albertsen M."/>
            <person name="Kitzinger K."/>
            <person name="Herbold C."/>
            <person name="Spieck E."/>
            <person name="Nielsen P.H."/>
            <person name="Wagner M."/>
            <person name="Daims H."/>
        </authorList>
    </citation>
    <scope>NUCLEOTIDE SEQUENCE [LARGE SCALE GENOMIC DNA]</scope>
    <source>
        <strain evidence="3 4">NSP M-1</strain>
    </source>
</reference>
<keyword evidence="2" id="KW-1133">Transmembrane helix</keyword>
<feature type="region of interest" description="Disordered" evidence="1">
    <location>
        <begin position="70"/>
        <end position="89"/>
    </location>
</feature>
<keyword evidence="4" id="KW-1185">Reference proteome</keyword>
<proteinExistence type="predicted"/>
<dbReference type="Proteomes" id="UP000069205">
    <property type="component" value="Chromosome"/>
</dbReference>
<organism evidence="3 4">
    <name type="scientific">Nitrospira moscoviensis</name>
    <dbReference type="NCBI Taxonomy" id="42253"/>
    <lineage>
        <taxon>Bacteria</taxon>
        <taxon>Pseudomonadati</taxon>
        <taxon>Nitrospirota</taxon>
        <taxon>Nitrospiria</taxon>
        <taxon>Nitrospirales</taxon>
        <taxon>Nitrospiraceae</taxon>
        <taxon>Nitrospira</taxon>
    </lineage>
</organism>
<feature type="transmembrane region" description="Helical" evidence="2">
    <location>
        <begin position="178"/>
        <end position="202"/>
    </location>
</feature>
<accession>A0A0K2GE09</accession>
<protein>
    <submittedName>
        <fullName evidence="3">Uncharacterized protein</fullName>
    </submittedName>
</protein>
<keyword evidence="2" id="KW-0472">Membrane</keyword>
<sequence length="355" mass="39470">MRLRGVVVTNGRNGKTTSRDGQIADYGRYMMARMAIACATYLAVTGCISTVPPKAASEFDRRCLPASSELRKMPLSDMDRPRSAAEPPDRTAAVQFYSPISVHIADVMDLLPLLNRLAGLEREQAEPADIERIRRKLLARLQLATLEVSSLVAEIECEVHRADEVQDRLKARQSSRTMFQTILGVIFGGLANILSGGIGMAVQAGDAGNITSVAGGVLEVFFGTSANFTKAQQEFSHPHNHLAAFWQGDKENVFFSERVWRFLTQPSIRDTKGHSLRDVMLQAWREEGRLGEPGSAQEKARIELFFGEGGTYSSEDLYAREAMLQQLESSIQLMHQDLETLLREILIRQALEDDQ</sequence>
<gene>
    <name evidence="3" type="ORF">NITMOv2_2774</name>
</gene>